<proteinExistence type="inferred from homology"/>
<dbReference type="Pfam" id="PF00389">
    <property type="entry name" value="2-Hacid_dh"/>
    <property type="match status" value="1"/>
</dbReference>
<evidence type="ECO:0000256" key="4">
    <source>
        <dbReference type="RuleBase" id="RU003719"/>
    </source>
</evidence>
<feature type="domain" description="D-isomer specific 2-hydroxyacid dehydrogenase catalytic" evidence="5">
    <location>
        <begin position="9"/>
        <end position="314"/>
    </location>
</feature>
<evidence type="ECO:0000259" key="5">
    <source>
        <dbReference type="Pfam" id="PF00389"/>
    </source>
</evidence>
<gene>
    <name evidence="7" type="ORF">MBUL_03107</name>
</gene>
<evidence type="ECO:0000313" key="7">
    <source>
        <dbReference type="EMBL" id="CAA2105265.1"/>
    </source>
</evidence>
<evidence type="ECO:0000256" key="1">
    <source>
        <dbReference type="ARBA" id="ARBA00022857"/>
    </source>
</evidence>
<dbReference type="EC" id="1.1.1.215" evidence="7"/>
<dbReference type="AlphaFoldDB" id="A0A679J271"/>
<dbReference type="FunFam" id="3.40.50.720:FF:000213">
    <property type="entry name" value="Putative 2-hydroxyacid dehydrogenase"/>
    <property type="match status" value="1"/>
</dbReference>
<dbReference type="InterPro" id="IPR006140">
    <property type="entry name" value="D-isomer_DH_NAD-bd"/>
</dbReference>
<reference evidence="7" key="1">
    <citation type="submission" date="2019-12" db="EMBL/GenBank/DDBJ databases">
        <authorList>
            <person name="Cremers G."/>
        </authorList>
    </citation>
    <scope>NUCLEOTIDE SEQUENCE</scope>
    <source>
        <strain evidence="7">Mbul1</strain>
    </source>
</reference>
<evidence type="ECO:0000256" key="3">
    <source>
        <dbReference type="ARBA" id="ARBA00023027"/>
    </source>
</evidence>
<dbReference type="GO" id="GO:0005829">
    <property type="term" value="C:cytosol"/>
    <property type="evidence" value="ECO:0007669"/>
    <property type="project" value="TreeGrafter"/>
</dbReference>
<dbReference type="CDD" id="cd12156">
    <property type="entry name" value="HPPR"/>
    <property type="match status" value="1"/>
</dbReference>
<dbReference type="GO" id="GO:0016618">
    <property type="term" value="F:hydroxypyruvate reductase [NAD(P)H] activity"/>
    <property type="evidence" value="ECO:0007669"/>
    <property type="project" value="TreeGrafter"/>
</dbReference>
<comment type="similarity">
    <text evidence="4">Belongs to the D-isomer specific 2-hydroxyacid dehydrogenase family.</text>
</comment>
<dbReference type="InterPro" id="IPR050223">
    <property type="entry name" value="D-isomer_2-hydroxyacid_DH"/>
</dbReference>
<sequence>MTAHAKAEILLLKAILPDTIRALDERFVLHRLDRATDRDAFLAEVGPAIRGVVVGGQAPAGADLFARLPALEIVANFGVGYDTIDVAAAKGRGAVVTNTPDVLTEEVADLALGLLLATVRRIPQADRYLRAGAWPKAPFPLSPSLRGRRIGILGLGRIGHAIATRLDGFGCAIAYHGRRRQPEVAYDYHASAVELAQACDVLVVVAPGGGAGPLVTAEVLGALGPEGILINVARGSLVDEDALIAALQQGVIHSAGLDVFADEPRVPEALIALDNVVLLPHVGSATHHTRRAMGNLLVDNLVSWFEGRGPVTPVAETPWPPSAA</sequence>
<accession>A0A679J271</accession>
<dbReference type="EMBL" id="LR743504">
    <property type="protein sequence ID" value="CAA2105265.1"/>
    <property type="molecule type" value="Genomic_DNA"/>
</dbReference>
<name>A0A679J271_9HYPH</name>
<dbReference type="SUPFAM" id="SSF52283">
    <property type="entry name" value="Formate/glycerate dehydrogenase catalytic domain-like"/>
    <property type="match status" value="1"/>
</dbReference>
<dbReference type="InterPro" id="IPR036291">
    <property type="entry name" value="NAD(P)-bd_dom_sf"/>
</dbReference>
<dbReference type="GO" id="GO:0051287">
    <property type="term" value="F:NAD binding"/>
    <property type="evidence" value="ECO:0007669"/>
    <property type="project" value="InterPro"/>
</dbReference>
<dbReference type="PANTHER" id="PTHR10996">
    <property type="entry name" value="2-HYDROXYACID DEHYDROGENASE-RELATED"/>
    <property type="match status" value="1"/>
</dbReference>
<dbReference type="Gene3D" id="3.40.50.720">
    <property type="entry name" value="NAD(P)-binding Rossmann-like Domain"/>
    <property type="match status" value="2"/>
</dbReference>
<dbReference type="PANTHER" id="PTHR10996:SF178">
    <property type="entry name" value="2-HYDROXYACID DEHYDROGENASE YGL185C-RELATED"/>
    <property type="match status" value="1"/>
</dbReference>
<evidence type="ECO:0000256" key="2">
    <source>
        <dbReference type="ARBA" id="ARBA00023002"/>
    </source>
</evidence>
<keyword evidence="3" id="KW-0520">NAD</keyword>
<dbReference type="Pfam" id="PF02826">
    <property type="entry name" value="2-Hacid_dh_C"/>
    <property type="match status" value="1"/>
</dbReference>
<evidence type="ECO:0000259" key="6">
    <source>
        <dbReference type="Pfam" id="PF02826"/>
    </source>
</evidence>
<keyword evidence="2 4" id="KW-0560">Oxidoreductase</keyword>
<dbReference type="InterPro" id="IPR006139">
    <property type="entry name" value="D-isomer_2_OHA_DH_cat_dom"/>
</dbReference>
<dbReference type="SUPFAM" id="SSF51735">
    <property type="entry name" value="NAD(P)-binding Rossmann-fold domains"/>
    <property type="match status" value="1"/>
</dbReference>
<dbReference type="GO" id="GO:0008873">
    <property type="term" value="F:gluconate 2-dehydrogenase activity"/>
    <property type="evidence" value="ECO:0007669"/>
    <property type="project" value="UniProtKB-EC"/>
</dbReference>
<keyword evidence="1" id="KW-0521">NADP</keyword>
<protein>
    <submittedName>
        <fullName evidence="7">2-ketogluconate reductase</fullName>
        <ecNumber evidence="7">1.1.1.215</ecNumber>
    </submittedName>
</protein>
<organism evidence="7">
    <name type="scientific">Methylobacterium bullatum</name>
    <dbReference type="NCBI Taxonomy" id="570505"/>
    <lineage>
        <taxon>Bacteria</taxon>
        <taxon>Pseudomonadati</taxon>
        <taxon>Pseudomonadota</taxon>
        <taxon>Alphaproteobacteria</taxon>
        <taxon>Hyphomicrobiales</taxon>
        <taxon>Methylobacteriaceae</taxon>
        <taxon>Methylobacterium</taxon>
    </lineage>
</organism>
<dbReference type="GO" id="GO:0030267">
    <property type="term" value="F:glyoxylate reductase (NADPH) activity"/>
    <property type="evidence" value="ECO:0007669"/>
    <property type="project" value="TreeGrafter"/>
</dbReference>
<feature type="domain" description="D-isomer specific 2-hydroxyacid dehydrogenase NAD-binding" evidence="6">
    <location>
        <begin position="112"/>
        <end position="283"/>
    </location>
</feature>